<dbReference type="EMBL" id="DMUP01000041">
    <property type="protein sequence ID" value="HAR55517.1"/>
    <property type="molecule type" value="Genomic_DNA"/>
</dbReference>
<dbReference type="PANTHER" id="PTHR42921">
    <property type="entry name" value="ACETOACETYL-COA SYNTHETASE"/>
    <property type="match status" value="1"/>
</dbReference>
<dbReference type="Proteomes" id="UP000262878">
    <property type="component" value="Unassembled WGS sequence"/>
</dbReference>
<evidence type="ECO:0000259" key="2">
    <source>
        <dbReference type="Pfam" id="PF13193"/>
    </source>
</evidence>
<evidence type="ECO:0000256" key="1">
    <source>
        <dbReference type="SAM" id="MobiDB-lite"/>
    </source>
</evidence>
<dbReference type="InterPro" id="IPR025110">
    <property type="entry name" value="AMP-bd_C"/>
</dbReference>
<sequence>IAIGQQWDDDERVVLFVRLREGVQLDDALVKTIKQTIRANATPRHVPAVILQVNDIPRTISGKIVELAVRNVVHGQPVQNTDALANPDALNEFKDRPELSR</sequence>
<protein>
    <submittedName>
        <fullName evidence="3">Acetoacetate--CoA ligase</fullName>
    </submittedName>
</protein>
<feature type="compositionally biased region" description="Basic and acidic residues" evidence="1">
    <location>
        <begin position="91"/>
        <end position="101"/>
    </location>
</feature>
<comment type="caution">
    <text evidence="3">The sequence shown here is derived from an EMBL/GenBank/DDBJ whole genome shotgun (WGS) entry which is preliminary data.</text>
</comment>
<name>A0A348WLV5_9GAMM</name>
<evidence type="ECO:0000313" key="4">
    <source>
        <dbReference type="Proteomes" id="UP000262878"/>
    </source>
</evidence>
<dbReference type="Gene3D" id="3.30.300.30">
    <property type="match status" value="1"/>
</dbReference>
<dbReference type="AlphaFoldDB" id="A0A348WLV5"/>
<gene>
    <name evidence="3" type="ORF">DCR58_01885</name>
</gene>
<dbReference type="Pfam" id="PF13193">
    <property type="entry name" value="AMP-binding_C"/>
    <property type="match status" value="1"/>
</dbReference>
<dbReference type="GO" id="GO:0030729">
    <property type="term" value="F:acetoacetate-CoA ligase activity"/>
    <property type="evidence" value="ECO:0007669"/>
    <property type="project" value="TreeGrafter"/>
</dbReference>
<keyword evidence="3" id="KW-0436">Ligase</keyword>
<evidence type="ECO:0000313" key="3">
    <source>
        <dbReference type="EMBL" id="HAR55517.1"/>
    </source>
</evidence>
<dbReference type="PANTHER" id="PTHR42921:SF1">
    <property type="entry name" value="ACETOACETYL-COA SYNTHETASE"/>
    <property type="match status" value="1"/>
</dbReference>
<dbReference type="InterPro" id="IPR045851">
    <property type="entry name" value="AMP-bd_C_sf"/>
</dbReference>
<accession>A0A348WLV5</accession>
<proteinExistence type="predicted"/>
<feature type="domain" description="AMP-binding enzyme C-terminal" evidence="2">
    <location>
        <begin position="10"/>
        <end position="63"/>
    </location>
</feature>
<dbReference type="SUPFAM" id="SSF56801">
    <property type="entry name" value="Acetyl-CoA synthetase-like"/>
    <property type="match status" value="1"/>
</dbReference>
<organism evidence="3 4">
    <name type="scientific">Idiomarina baltica</name>
    <dbReference type="NCBI Taxonomy" id="190892"/>
    <lineage>
        <taxon>Bacteria</taxon>
        <taxon>Pseudomonadati</taxon>
        <taxon>Pseudomonadota</taxon>
        <taxon>Gammaproteobacteria</taxon>
        <taxon>Alteromonadales</taxon>
        <taxon>Idiomarinaceae</taxon>
        <taxon>Idiomarina</taxon>
    </lineage>
</organism>
<feature type="region of interest" description="Disordered" evidence="1">
    <location>
        <begin position="78"/>
        <end position="101"/>
    </location>
</feature>
<reference evidence="3 4" key="1">
    <citation type="journal article" date="2018" name="Nat. Biotechnol.">
        <title>A standardized bacterial taxonomy based on genome phylogeny substantially revises the tree of life.</title>
        <authorList>
            <person name="Parks D.H."/>
            <person name="Chuvochina M."/>
            <person name="Waite D.W."/>
            <person name="Rinke C."/>
            <person name="Skarshewski A."/>
            <person name="Chaumeil P.A."/>
            <person name="Hugenholtz P."/>
        </authorList>
    </citation>
    <scope>NUCLEOTIDE SEQUENCE [LARGE SCALE GENOMIC DNA]</scope>
    <source>
        <strain evidence="3">UBA9360</strain>
    </source>
</reference>
<feature type="non-terminal residue" evidence="3">
    <location>
        <position position="1"/>
    </location>
</feature>